<name>A0ABD2Q8W3_9PLAT</name>
<evidence type="ECO:0000256" key="1">
    <source>
        <dbReference type="SAM" id="MobiDB-lite"/>
    </source>
</evidence>
<comment type="caution">
    <text evidence="2">The sequence shown here is derived from an EMBL/GenBank/DDBJ whole genome shotgun (WGS) entry which is preliminary data.</text>
</comment>
<dbReference type="EMBL" id="JBJKFK010000623">
    <property type="protein sequence ID" value="KAL3316005.1"/>
    <property type="molecule type" value="Genomic_DNA"/>
</dbReference>
<keyword evidence="3" id="KW-1185">Reference proteome</keyword>
<sequence length="318" mass="36116">MQLRISEMHMHQAHIRGACNLLQEEVVNLSENLPAGNSNMQATEEMQLLNRRMSRLEKSIWSEYSLEKPLLTGAVLHLLKESQPSQSKDDGWSRDDWLEALKKKLQVYHSATETPPNRLPSDPDGSNVCSKPARQFAYVKLNSIGQRNYRRFSEATDRQYTAICDDIDLSMLYQEYSPNSSPIWSFSDLTQIGTASVPKKLSQHEVQGWSESTNLTLTRPKSSDDEMIRAEVAERAELKGVLLKRLRQLTKTAPFAGDSARPTIFLSGDNESELPKQLFIPSQSEEVGAFINQRLTEEEENVVDPDLDLDLDHPNEQE</sequence>
<evidence type="ECO:0000313" key="3">
    <source>
        <dbReference type="Proteomes" id="UP001626550"/>
    </source>
</evidence>
<proteinExistence type="predicted"/>
<evidence type="ECO:0000313" key="2">
    <source>
        <dbReference type="EMBL" id="KAL3316005.1"/>
    </source>
</evidence>
<accession>A0ABD2Q8W3</accession>
<protein>
    <submittedName>
        <fullName evidence="2">Uncharacterized protein</fullName>
    </submittedName>
</protein>
<gene>
    <name evidence="2" type="ORF">Ciccas_005348</name>
</gene>
<reference evidence="2 3" key="1">
    <citation type="submission" date="2024-11" db="EMBL/GenBank/DDBJ databases">
        <title>Adaptive evolution of stress response genes in parasites aligns with host niche diversity.</title>
        <authorList>
            <person name="Hahn C."/>
            <person name="Resl P."/>
        </authorList>
    </citation>
    <scope>NUCLEOTIDE SEQUENCE [LARGE SCALE GENOMIC DNA]</scope>
    <source>
        <strain evidence="2">EGGRZ-B1_66</strain>
        <tissue evidence="2">Body</tissue>
    </source>
</reference>
<dbReference type="AlphaFoldDB" id="A0ABD2Q8W3"/>
<feature type="compositionally biased region" description="Acidic residues" evidence="1">
    <location>
        <begin position="297"/>
        <end position="309"/>
    </location>
</feature>
<feature type="region of interest" description="Disordered" evidence="1">
    <location>
        <begin position="296"/>
        <end position="318"/>
    </location>
</feature>
<dbReference type="Proteomes" id="UP001626550">
    <property type="component" value="Unassembled WGS sequence"/>
</dbReference>
<organism evidence="2 3">
    <name type="scientific">Cichlidogyrus casuarinus</name>
    <dbReference type="NCBI Taxonomy" id="1844966"/>
    <lineage>
        <taxon>Eukaryota</taxon>
        <taxon>Metazoa</taxon>
        <taxon>Spiralia</taxon>
        <taxon>Lophotrochozoa</taxon>
        <taxon>Platyhelminthes</taxon>
        <taxon>Monogenea</taxon>
        <taxon>Monopisthocotylea</taxon>
        <taxon>Dactylogyridea</taxon>
        <taxon>Ancyrocephalidae</taxon>
        <taxon>Cichlidogyrus</taxon>
    </lineage>
</organism>